<dbReference type="InterPro" id="IPR006683">
    <property type="entry name" value="Thioestr_dom"/>
</dbReference>
<dbReference type="NCBIfam" id="TIGR00369">
    <property type="entry name" value="unchar_dom_1"/>
    <property type="match status" value="1"/>
</dbReference>
<dbReference type="InterPro" id="IPR029069">
    <property type="entry name" value="HotDog_dom_sf"/>
</dbReference>
<evidence type="ECO:0000259" key="3">
    <source>
        <dbReference type="Pfam" id="PF03061"/>
    </source>
</evidence>
<dbReference type="PANTHER" id="PTHR42856:SF1">
    <property type="entry name" value="ACYL-COENZYME A THIOESTERASE PAAI"/>
    <property type="match status" value="1"/>
</dbReference>
<dbReference type="RefSeq" id="WP_165139583.1">
    <property type="nucleotide sequence ID" value="NZ_JAALLT010000002.1"/>
</dbReference>
<evidence type="ECO:0000256" key="1">
    <source>
        <dbReference type="ARBA" id="ARBA00008324"/>
    </source>
</evidence>
<dbReference type="InterPro" id="IPR052723">
    <property type="entry name" value="Acyl-CoA_thioesterase_PaaI"/>
</dbReference>
<dbReference type="FunFam" id="3.10.129.10:FF:000022">
    <property type="entry name" value="Phenylacetic acid degradation protein"/>
    <property type="match status" value="1"/>
</dbReference>
<dbReference type="Proteomes" id="UP000473278">
    <property type="component" value="Unassembled WGS sequence"/>
</dbReference>
<dbReference type="GO" id="GO:0016289">
    <property type="term" value="F:acyl-CoA hydrolase activity"/>
    <property type="evidence" value="ECO:0007669"/>
    <property type="project" value="TreeGrafter"/>
</dbReference>
<accession>A0A6M1SSJ3</accession>
<proteinExistence type="inferred from homology"/>
<comment type="caution">
    <text evidence="4">The sequence shown here is derived from an EMBL/GenBank/DDBJ whole genome shotgun (WGS) entry which is preliminary data.</text>
</comment>
<dbReference type="CDD" id="cd03443">
    <property type="entry name" value="PaaI_thioesterase"/>
    <property type="match status" value="1"/>
</dbReference>
<dbReference type="SUPFAM" id="SSF54637">
    <property type="entry name" value="Thioesterase/thiol ester dehydrase-isomerase"/>
    <property type="match status" value="1"/>
</dbReference>
<keyword evidence="2" id="KW-0378">Hydrolase</keyword>
<comment type="similarity">
    <text evidence="1">Belongs to the thioesterase PaaI family.</text>
</comment>
<protein>
    <submittedName>
        <fullName evidence="4">Hydroxyphenylacetyl-CoA thioesterase PaaI</fullName>
    </submittedName>
</protein>
<evidence type="ECO:0000313" key="4">
    <source>
        <dbReference type="EMBL" id="NGP75830.1"/>
    </source>
</evidence>
<dbReference type="InterPro" id="IPR003736">
    <property type="entry name" value="PAAI_dom"/>
</dbReference>
<dbReference type="AlphaFoldDB" id="A0A6M1SSJ3"/>
<dbReference type="InterPro" id="IPR011973">
    <property type="entry name" value="PaaD"/>
</dbReference>
<feature type="domain" description="Thioesterase" evidence="3">
    <location>
        <begin position="52"/>
        <end position="124"/>
    </location>
</feature>
<name>A0A6M1SSJ3_9BACT</name>
<dbReference type="Gene3D" id="3.10.129.10">
    <property type="entry name" value="Hotdog Thioesterase"/>
    <property type="match status" value="1"/>
</dbReference>
<evidence type="ECO:0000313" key="5">
    <source>
        <dbReference type="Proteomes" id="UP000473278"/>
    </source>
</evidence>
<evidence type="ECO:0000256" key="2">
    <source>
        <dbReference type="ARBA" id="ARBA00022801"/>
    </source>
</evidence>
<dbReference type="EMBL" id="JAALLT010000002">
    <property type="protein sequence ID" value="NGP75830.1"/>
    <property type="molecule type" value="Genomic_DNA"/>
</dbReference>
<organism evidence="4 5">
    <name type="scientific">Halalkalibaculum roseum</name>
    <dbReference type="NCBI Taxonomy" id="2709311"/>
    <lineage>
        <taxon>Bacteria</taxon>
        <taxon>Pseudomonadati</taxon>
        <taxon>Balneolota</taxon>
        <taxon>Balneolia</taxon>
        <taxon>Balneolales</taxon>
        <taxon>Balneolaceae</taxon>
        <taxon>Halalkalibaculum</taxon>
    </lineage>
</organism>
<keyword evidence="5" id="KW-1185">Reference proteome</keyword>
<dbReference type="PANTHER" id="PTHR42856">
    <property type="entry name" value="ACYL-COENZYME A THIOESTERASE PAAI"/>
    <property type="match status" value="1"/>
</dbReference>
<dbReference type="Pfam" id="PF03061">
    <property type="entry name" value="4HBT"/>
    <property type="match status" value="1"/>
</dbReference>
<reference evidence="4 5" key="1">
    <citation type="submission" date="2020-02" db="EMBL/GenBank/DDBJ databases">
        <title>Balneolaceae bacterium YR4-1, complete genome.</title>
        <authorList>
            <person name="Li Y."/>
            <person name="Wu S."/>
        </authorList>
    </citation>
    <scope>NUCLEOTIDE SEQUENCE [LARGE SCALE GENOMIC DNA]</scope>
    <source>
        <strain evidence="4 5">YR4-1</strain>
    </source>
</reference>
<sequence length="139" mass="15405">MDKQELAKKVVQKMLEEDAFSRWLGIEVLEVKPGFAKIQMTVRPEMNNGFSITHGGITYSLADSAFAFASNSHGRVAVAMETNISYLKKVTTGNVLTATAEELSLGNTVGVYNVDILNQNDEKVARFRGTVFRTKESHF</sequence>
<gene>
    <name evidence="4" type="primary">paaI</name>
    <name evidence="4" type="ORF">G3570_04245</name>
</gene>
<dbReference type="NCBIfam" id="TIGR02286">
    <property type="entry name" value="PaaD"/>
    <property type="match status" value="1"/>
</dbReference>